<dbReference type="SUPFAM" id="SSF52540">
    <property type="entry name" value="P-loop containing nucleoside triphosphate hydrolases"/>
    <property type="match status" value="1"/>
</dbReference>
<dbReference type="Gene3D" id="3.40.50.300">
    <property type="entry name" value="P-loop containing nucleotide triphosphate hydrolases"/>
    <property type="match status" value="1"/>
</dbReference>
<accession>A1ZJW7</accession>
<evidence type="ECO:0000259" key="1">
    <source>
        <dbReference type="Pfam" id="PF01935"/>
    </source>
</evidence>
<dbReference type="RefSeq" id="WP_002696466.1">
    <property type="nucleotide sequence ID" value="NZ_AAWS01000011.1"/>
</dbReference>
<keyword evidence="3" id="KW-1185">Reference proteome</keyword>
<dbReference type="InterPro" id="IPR027417">
    <property type="entry name" value="P-loop_NTPase"/>
</dbReference>
<gene>
    <name evidence="2" type="ORF">M23134_01480</name>
</gene>
<dbReference type="Pfam" id="PF01935">
    <property type="entry name" value="DUF87"/>
    <property type="match status" value="1"/>
</dbReference>
<organism evidence="2 3">
    <name type="scientific">Microscilla marina ATCC 23134</name>
    <dbReference type="NCBI Taxonomy" id="313606"/>
    <lineage>
        <taxon>Bacteria</taxon>
        <taxon>Pseudomonadati</taxon>
        <taxon>Bacteroidota</taxon>
        <taxon>Cytophagia</taxon>
        <taxon>Cytophagales</taxon>
        <taxon>Microscillaceae</taxon>
        <taxon>Microscilla</taxon>
    </lineage>
</organism>
<dbReference type="AlphaFoldDB" id="A1ZJW7"/>
<feature type="domain" description="Helicase HerA central" evidence="1">
    <location>
        <begin position="29"/>
        <end position="116"/>
    </location>
</feature>
<evidence type="ECO:0000313" key="3">
    <source>
        <dbReference type="Proteomes" id="UP000004095"/>
    </source>
</evidence>
<proteinExistence type="predicted"/>
<dbReference type="EMBL" id="AAWS01000011">
    <property type="protein sequence ID" value="EAY29420.1"/>
    <property type="molecule type" value="Genomic_DNA"/>
</dbReference>
<dbReference type="Proteomes" id="UP000004095">
    <property type="component" value="Unassembled WGS sequence"/>
</dbReference>
<sequence length="168" mass="18884">MPFFLIIAWLKKIVGIPSTPKALGIPLTALKKHTYITGRSGSGKSELMKVLFYTLQKQSHKNHQYSLLLLDPHGDLAEEMFSFQLNGQKEGGRERVLYIDPYMESGYTPVINPLELPNNIKNPEERDAMIDLLSQELAGIFQEMIVGSTLSLQMEALLVPCIAVLLRK</sequence>
<evidence type="ECO:0000313" key="2">
    <source>
        <dbReference type="EMBL" id="EAY29420.1"/>
    </source>
</evidence>
<comment type="caution">
    <text evidence="2">The sequence shown here is derived from an EMBL/GenBank/DDBJ whole genome shotgun (WGS) entry which is preliminary data.</text>
</comment>
<reference evidence="2 3" key="1">
    <citation type="submission" date="2007-01" db="EMBL/GenBank/DDBJ databases">
        <authorList>
            <person name="Haygood M."/>
            <person name="Podell S."/>
            <person name="Anderson C."/>
            <person name="Hopkinson B."/>
            <person name="Roe K."/>
            <person name="Barbeau K."/>
            <person name="Gaasterland T."/>
            <person name="Ferriera S."/>
            <person name="Johnson J."/>
            <person name="Kravitz S."/>
            <person name="Beeson K."/>
            <person name="Sutton G."/>
            <person name="Rogers Y.-H."/>
            <person name="Friedman R."/>
            <person name="Frazier M."/>
            <person name="Venter J.C."/>
        </authorList>
    </citation>
    <scope>NUCLEOTIDE SEQUENCE [LARGE SCALE GENOMIC DNA]</scope>
    <source>
        <strain evidence="2 3">ATCC 23134</strain>
    </source>
</reference>
<dbReference type="OrthoDB" id="9806951at2"/>
<dbReference type="InterPro" id="IPR002789">
    <property type="entry name" value="HerA_central"/>
</dbReference>
<dbReference type="eggNOG" id="COG0433">
    <property type="taxonomic scope" value="Bacteria"/>
</dbReference>
<name>A1ZJW7_MICM2</name>
<protein>
    <recommendedName>
        <fullName evidence="1">Helicase HerA central domain-containing protein</fullName>
    </recommendedName>
</protein>